<organism evidence="1 2">
    <name type="scientific">Trichogramma brassicae</name>
    <dbReference type="NCBI Taxonomy" id="86971"/>
    <lineage>
        <taxon>Eukaryota</taxon>
        <taxon>Metazoa</taxon>
        <taxon>Ecdysozoa</taxon>
        <taxon>Arthropoda</taxon>
        <taxon>Hexapoda</taxon>
        <taxon>Insecta</taxon>
        <taxon>Pterygota</taxon>
        <taxon>Neoptera</taxon>
        <taxon>Endopterygota</taxon>
        <taxon>Hymenoptera</taxon>
        <taxon>Apocrita</taxon>
        <taxon>Proctotrupomorpha</taxon>
        <taxon>Chalcidoidea</taxon>
        <taxon>Trichogrammatidae</taxon>
        <taxon>Trichogramma</taxon>
    </lineage>
</organism>
<protein>
    <submittedName>
        <fullName evidence="1">Uncharacterized protein</fullName>
    </submittedName>
</protein>
<dbReference type="AlphaFoldDB" id="A0A6H5J4N8"/>
<dbReference type="Proteomes" id="UP000479190">
    <property type="component" value="Unassembled WGS sequence"/>
</dbReference>
<feature type="non-terminal residue" evidence="1">
    <location>
        <position position="90"/>
    </location>
</feature>
<accession>A0A6H5J4N8</accession>
<evidence type="ECO:0000313" key="1">
    <source>
        <dbReference type="EMBL" id="CAB0043440.1"/>
    </source>
</evidence>
<reference evidence="1 2" key="1">
    <citation type="submission" date="2020-02" db="EMBL/GenBank/DDBJ databases">
        <authorList>
            <person name="Ferguson B K."/>
        </authorList>
    </citation>
    <scope>NUCLEOTIDE SEQUENCE [LARGE SCALE GENOMIC DNA]</scope>
</reference>
<gene>
    <name evidence="1" type="ORF">TBRA_LOCUS15028</name>
</gene>
<dbReference type="EMBL" id="CADCXV010001316">
    <property type="protein sequence ID" value="CAB0043440.1"/>
    <property type="molecule type" value="Genomic_DNA"/>
</dbReference>
<sequence length="90" mass="10382">MVRLLLKYGADPNLTGNDAAMTPLHRLSLRLFDNELLDDSIVNVRSDLVEMIFEDCHDKCFPAIFSVKLKIFEKSDPIVVKLREFPIKMM</sequence>
<proteinExistence type="predicted"/>
<name>A0A6H5J4N8_9HYME</name>
<keyword evidence="2" id="KW-1185">Reference proteome</keyword>
<evidence type="ECO:0000313" key="2">
    <source>
        <dbReference type="Proteomes" id="UP000479190"/>
    </source>
</evidence>